<name>A0A822YJ19_NELNU</name>
<dbReference type="Proteomes" id="UP000607653">
    <property type="component" value="Unassembled WGS sequence"/>
</dbReference>
<dbReference type="AlphaFoldDB" id="A0A822YJ19"/>
<gene>
    <name evidence="1" type="ORF">HUJ06_010964</name>
</gene>
<keyword evidence="2" id="KW-1185">Reference proteome</keyword>
<accession>A0A822YJ19</accession>
<protein>
    <submittedName>
        <fullName evidence="1">Uncharacterized protein</fullName>
    </submittedName>
</protein>
<sequence length="57" mass="6347">MLIMIDVEIPGWLCDSFAFNLVGFHLSPTLKKHSHVMNGRLRAQTTQLDGHGDATPE</sequence>
<evidence type="ECO:0000313" key="1">
    <source>
        <dbReference type="EMBL" id="DAD32113.1"/>
    </source>
</evidence>
<comment type="caution">
    <text evidence="1">The sequence shown here is derived from an EMBL/GenBank/DDBJ whole genome shotgun (WGS) entry which is preliminary data.</text>
</comment>
<evidence type="ECO:0000313" key="2">
    <source>
        <dbReference type="Proteomes" id="UP000607653"/>
    </source>
</evidence>
<proteinExistence type="predicted"/>
<dbReference type="EMBL" id="DUZY01000003">
    <property type="protein sequence ID" value="DAD32113.1"/>
    <property type="molecule type" value="Genomic_DNA"/>
</dbReference>
<reference evidence="1 2" key="1">
    <citation type="journal article" date="2020" name="Mol. Biol. Evol.">
        <title>Distinct Expression and Methylation Patterns for Genes with Different Fates following a Single Whole-Genome Duplication in Flowering Plants.</title>
        <authorList>
            <person name="Shi T."/>
            <person name="Rahmani R.S."/>
            <person name="Gugger P.F."/>
            <person name="Wang M."/>
            <person name="Li H."/>
            <person name="Zhang Y."/>
            <person name="Li Z."/>
            <person name="Wang Q."/>
            <person name="Van de Peer Y."/>
            <person name="Marchal K."/>
            <person name="Chen J."/>
        </authorList>
    </citation>
    <scope>NUCLEOTIDE SEQUENCE [LARGE SCALE GENOMIC DNA]</scope>
    <source>
        <tissue evidence="1">Leaf</tissue>
    </source>
</reference>
<organism evidence="1 2">
    <name type="scientific">Nelumbo nucifera</name>
    <name type="common">Sacred lotus</name>
    <dbReference type="NCBI Taxonomy" id="4432"/>
    <lineage>
        <taxon>Eukaryota</taxon>
        <taxon>Viridiplantae</taxon>
        <taxon>Streptophyta</taxon>
        <taxon>Embryophyta</taxon>
        <taxon>Tracheophyta</taxon>
        <taxon>Spermatophyta</taxon>
        <taxon>Magnoliopsida</taxon>
        <taxon>Proteales</taxon>
        <taxon>Nelumbonaceae</taxon>
        <taxon>Nelumbo</taxon>
    </lineage>
</organism>